<keyword evidence="6 7" id="KW-0472">Membrane</keyword>
<proteinExistence type="inferred from homology"/>
<evidence type="ECO:0000256" key="7">
    <source>
        <dbReference type="SAM" id="Phobius"/>
    </source>
</evidence>
<keyword evidence="3" id="KW-1003">Cell membrane</keyword>
<comment type="similarity">
    <text evidence="2">Belongs to the UPF0410 family.</text>
</comment>
<sequence>MSIIVWIILGLIAGWIASRIMHGSGSGFVMNLVLGIVGAFVGGIVFRMIGGAGVTGLNIWSILVAVVGAVLVLWVYNAVAGRRRATPRL</sequence>
<dbReference type="PANTHER" id="PTHR33884">
    <property type="entry name" value="UPF0410 PROTEIN YMGE"/>
    <property type="match status" value="1"/>
</dbReference>
<keyword evidence="9" id="KW-1185">Reference proteome</keyword>
<comment type="caution">
    <text evidence="8">The sequence shown here is derived from an EMBL/GenBank/DDBJ whole genome shotgun (WGS) entry which is preliminary data.</text>
</comment>
<evidence type="ECO:0000256" key="1">
    <source>
        <dbReference type="ARBA" id="ARBA00004651"/>
    </source>
</evidence>
<dbReference type="Pfam" id="PF04226">
    <property type="entry name" value="Transgly_assoc"/>
    <property type="match status" value="1"/>
</dbReference>
<reference evidence="9" key="1">
    <citation type="journal article" date="2019" name="Int. J. Syst. Evol. Microbiol.">
        <title>The Global Catalogue of Microorganisms (GCM) 10K type strain sequencing project: providing services to taxonomists for standard genome sequencing and annotation.</title>
        <authorList>
            <consortium name="The Broad Institute Genomics Platform"/>
            <consortium name="The Broad Institute Genome Sequencing Center for Infectious Disease"/>
            <person name="Wu L."/>
            <person name="Ma J."/>
        </authorList>
    </citation>
    <scope>NUCLEOTIDE SEQUENCE [LARGE SCALE GENOMIC DNA]</scope>
    <source>
        <strain evidence="9">CGMCC 1.16275</strain>
    </source>
</reference>
<evidence type="ECO:0000313" key="8">
    <source>
        <dbReference type="EMBL" id="MFC7335193.1"/>
    </source>
</evidence>
<evidence type="ECO:0000256" key="5">
    <source>
        <dbReference type="ARBA" id="ARBA00022989"/>
    </source>
</evidence>
<dbReference type="RefSeq" id="WP_377360730.1">
    <property type="nucleotide sequence ID" value="NZ_JBHTCM010000028.1"/>
</dbReference>
<comment type="subcellular location">
    <subcellularLocation>
        <location evidence="1">Cell membrane</location>
        <topology evidence="1">Multi-pass membrane protein</topology>
    </subcellularLocation>
</comment>
<name>A0ABW2KYN6_9PROT</name>
<accession>A0ABW2KYN6</accession>
<gene>
    <name evidence="8" type="ORF">ACFQPS_18640</name>
</gene>
<evidence type="ECO:0000256" key="6">
    <source>
        <dbReference type="ARBA" id="ARBA00023136"/>
    </source>
</evidence>
<feature type="transmembrane region" description="Helical" evidence="7">
    <location>
        <begin position="29"/>
        <end position="50"/>
    </location>
</feature>
<evidence type="ECO:0000256" key="4">
    <source>
        <dbReference type="ARBA" id="ARBA00022692"/>
    </source>
</evidence>
<keyword evidence="4 7" id="KW-0812">Transmembrane</keyword>
<dbReference type="Proteomes" id="UP001596456">
    <property type="component" value="Unassembled WGS sequence"/>
</dbReference>
<dbReference type="EMBL" id="JBHTCM010000028">
    <property type="protein sequence ID" value="MFC7335193.1"/>
    <property type="molecule type" value="Genomic_DNA"/>
</dbReference>
<keyword evidence="5 7" id="KW-1133">Transmembrane helix</keyword>
<protein>
    <submittedName>
        <fullName evidence="8">GlsB/YeaQ/YmgE family stress response membrane protein</fullName>
    </submittedName>
</protein>
<feature type="transmembrane region" description="Helical" evidence="7">
    <location>
        <begin position="57"/>
        <end position="79"/>
    </location>
</feature>
<organism evidence="8 9">
    <name type="scientific">Rhodocista pekingensis</name>
    <dbReference type="NCBI Taxonomy" id="201185"/>
    <lineage>
        <taxon>Bacteria</taxon>
        <taxon>Pseudomonadati</taxon>
        <taxon>Pseudomonadota</taxon>
        <taxon>Alphaproteobacteria</taxon>
        <taxon>Rhodospirillales</taxon>
        <taxon>Azospirillaceae</taxon>
        <taxon>Rhodocista</taxon>
    </lineage>
</organism>
<evidence type="ECO:0000313" key="9">
    <source>
        <dbReference type="Proteomes" id="UP001596456"/>
    </source>
</evidence>
<evidence type="ECO:0000256" key="3">
    <source>
        <dbReference type="ARBA" id="ARBA00022475"/>
    </source>
</evidence>
<evidence type="ECO:0000256" key="2">
    <source>
        <dbReference type="ARBA" id="ARBA00011006"/>
    </source>
</evidence>
<dbReference type="PANTHER" id="PTHR33884:SF3">
    <property type="entry name" value="UPF0410 PROTEIN YMGE"/>
    <property type="match status" value="1"/>
</dbReference>
<dbReference type="InterPro" id="IPR007341">
    <property type="entry name" value="Transgly_assoc"/>
</dbReference>